<sequence length="213" mass="23854">MPLRRLMVFVALLACASGDEYTRRGADTLFGRRGAHVWVRGPWLEVEPSRDVDQVIDQLCPAIMKLPRATAGHYGQEYCGAIYTLGDGVYYASHGSPLGKTTGVIGAEKRKSCIPPSSVVDSRGRTVTLADYHSHPWSPSPMSVFDFQNRTQVWLIRIQFDVACTVMKYVPHKNTPRPGEVYVRRERHWRLVGLLESERDKELGIVTPVEGGT</sequence>
<proteinExistence type="predicted"/>
<organism evidence="1 2">
    <name type="scientific">Myxococcus virescens</name>
    <dbReference type="NCBI Taxonomy" id="83456"/>
    <lineage>
        <taxon>Bacteria</taxon>
        <taxon>Pseudomonadati</taxon>
        <taxon>Myxococcota</taxon>
        <taxon>Myxococcia</taxon>
        <taxon>Myxococcales</taxon>
        <taxon>Cystobacterineae</taxon>
        <taxon>Myxococcaceae</taxon>
        <taxon>Myxococcus</taxon>
    </lineage>
</organism>
<dbReference type="EMBL" id="FNAJ01000001">
    <property type="protein sequence ID" value="SDD43110.1"/>
    <property type="molecule type" value="Genomic_DNA"/>
</dbReference>
<reference evidence="1 2" key="1">
    <citation type="submission" date="2016-10" db="EMBL/GenBank/DDBJ databases">
        <authorList>
            <person name="Varghese N."/>
            <person name="Submissions S."/>
        </authorList>
    </citation>
    <scope>NUCLEOTIDE SEQUENCE [LARGE SCALE GENOMIC DNA]</scope>
    <source>
        <strain evidence="1 2">DSM 2260</strain>
    </source>
</reference>
<evidence type="ECO:0008006" key="3">
    <source>
        <dbReference type="Google" id="ProtNLM"/>
    </source>
</evidence>
<gene>
    <name evidence="1" type="ORF">SAMN04488504_101856</name>
</gene>
<evidence type="ECO:0000313" key="2">
    <source>
        <dbReference type="Proteomes" id="UP000198717"/>
    </source>
</evidence>
<dbReference type="Proteomes" id="UP000198717">
    <property type="component" value="Unassembled WGS sequence"/>
</dbReference>
<name>A0ABY0MHP7_9BACT</name>
<keyword evidence="2" id="KW-1185">Reference proteome</keyword>
<comment type="caution">
    <text evidence="1">The sequence shown here is derived from an EMBL/GenBank/DDBJ whole genome shotgun (WGS) entry which is preliminary data.</text>
</comment>
<evidence type="ECO:0000313" key="1">
    <source>
        <dbReference type="EMBL" id="SDD43110.1"/>
    </source>
</evidence>
<accession>A0ABY0MHP7</accession>
<protein>
    <recommendedName>
        <fullName evidence="3">Lipoprotein</fullName>
    </recommendedName>
</protein>
<dbReference type="RefSeq" id="WP_244171399.1">
    <property type="nucleotide sequence ID" value="NZ_BJVY01000030.1"/>
</dbReference>